<evidence type="ECO:0000313" key="2">
    <source>
        <dbReference type="EMBL" id="TQS21469.1"/>
    </source>
</evidence>
<proteinExistence type="predicted"/>
<evidence type="ECO:0000313" key="3">
    <source>
        <dbReference type="Proteomes" id="UP000316541"/>
    </source>
</evidence>
<comment type="caution">
    <text evidence="2">The sequence shown here is derived from an EMBL/GenBank/DDBJ whole genome shotgun (WGS) entry which is preliminary data.</text>
</comment>
<reference evidence="2 3" key="1">
    <citation type="submission" date="2019-07" db="EMBL/GenBank/DDBJ databases">
        <title>Microbispora hainanensis DSM 45428.</title>
        <authorList>
            <person name="Thawai C."/>
        </authorList>
    </citation>
    <scope>NUCLEOTIDE SEQUENCE [LARGE SCALE GENOMIC DNA]</scope>
    <source>
        <strain evidence="2 3">DSM 45428</strain>
    </source>
</reference>
<gene>
    <name evidence="2" type="ORF">FLX08_11620</name>
</gene>
<dbReference type="AlphaFoldDB" id="A0A544YXH2"/>
<dbReference type="Proteomes" id="UP000316541">
    <property type="component" value="Unassembled WGS sequence"/>
</dbReference>
<accession>A0A544YXH2</accession>
<name>A0A544YXH2_9ACTN</name>
<feature type="region of interest" description="Disordered" evidence="1">
    <location>
        <begin position="17"/>
        <end position="39"/>
    </location>
</feature>
<sequence length="243" mass="25773">MYLTDRRARVALAAADLDPTPAGPACPTGALTSPTPTSSPAAISRALHDLRHSALTHAAEKNGANERIPVSTISFVLRTASTAGLAVGLFLGGSLIEVPAHASAQQSQTSCSGRRIGHVQIMATGSRKAMKAAYLHIYRSGSRVCAFTNTSAAAERFSKDMEVSLWACGRTADECRRAHPWGRNDPSPQAENSVKDVHTRTKSVTILAGDRCIQAWAMVGFTDWSSGVGYMGYGYSPISCPPR</sequence>
<dbReference type="EMBL" id="VIRM01000011">
    <property type="protein sequence ID" value="TQS21469.1"/>
    <property type="molecule type" value="Genomic_DNA"/>
</dbReference>
<organism evidence="2 3">
    <name type="scientific">Microbispora hainanensis</name>
    <dbReference type="NCBI Taxonomy" id="568844"/>
    <lineage>
        <taxon>Bacteria</taxon>
        <taxon>Bacillati</taxon>
        <taxon>Actinomycetota</taxon>
        <taxon>Actinomycetes</taxon>
        <taxon>Streptosporangiales</taxon>
        <taxon>Streptosporangiaceae</taxon>
        <taxon>Microbispora</taxon>
    </lineage>
</organism>
<evidence type="ECO:0000256" key="1">
    <source>
        <dbReference type="SAM" id="MobiDB-lite"/>
    </source>
</evidence>
<dbReference type="RefSeq" id="WP_142618754.1">
    <property type="nucleotide sequence ID" value="NZ_VIRM01000011.1"/>
</dbReference>
<protein>
    <submittedName>
        <fullName evidence="2">Uncharacterized protein</fullName>
    </submittedName>
</protein>